<organism evidence="1 2">
    <name type="scientific">Caenimonas aquaedulcis</name>
    <dbReference type="NCBI Taxonomy" id="2793270"/>
    <lineage>
        <taxon>Bacteria</taxon>
        <taxon>Pseudomonadati</taxon>
        <taxon>Pseudomonadota</taxon>
        <taxon>Betaproteobacteria</taxon>
        <taxon>Burkholderiales</taxon>
        <taxon>Comamonadaceae</taxon>
        <taxon>Caenimonas</taxon>
    </lineage>
</organism>
<name>A0A931H167_9BURK</name>
<reference evidence="1" key="1">
    <citation type="submission" date="2020-11" db="EMBL/GenBank/DDBJ databases">
        <title>Bacterial whole genome sequence for Caenimonas sp. DR4.4.</title>
        <authorList>
            <person name="Le V."/>
            <person name="Ko S.-R."/>
            <person name="Ahn C.-Y."/>
            <person name="Oh H.-M."/>
        </authorList>
    </citation>
    <scope>NUCLEOTIDE SEQUENCE</scope>
    <source>
        <strain evidence="1">DR4.4</strain>
    </source>
</reference>
<sequence length="136" mass="14735">MSKLKSRLLVFAGLLVAIGIAGYFFLPTAHCCDEDDPESAALVSAANAGKMEAIQALFERAQRDKIPALEENWALIGALRGDQKMRQTYVSFYRTRLSSEQRSRVLSYIGGVTDMPGKPCLLADLTETSSTGGACN</sequence>
<keyword evidence="2" id="KW-1185">Reference proteome</keyword>
<dbReference type="Proteomes" id="UP000651050">
    <property type="component" value="Unassembled WGS sequence"/>
</dbReference>
<protein>
    <submittedName>
        <fullName evidence="1">Uncharacterized protein</fullName>
    </submittedName>
</protein>
<dbReference type="RefSeq" id="WP_196984621.1">
    <property type="nucleotide sequence ID" value="NZ_JADWYS010000001.1"/>
</dbReference>
<evidence type="ECO:0000313" key="1">
    <source>
        <dbReference type="EMBL" id="MBG9386648.1"/>
    </source>
</evidence>
<accession>A0A931H167</accession>
<dbReference type="AlphaFoldDB" id="A0A931H167"/>
<evidence type="ECO:0000313" key="2">
    <source>
        <dbReference type="Proteomes" id="UP000651050"/>
    </source>
</evidence>
<proteinExistence type="predicted"/>
<gene>
    <name evidence="1" type="ORF">I5803_01305</name>
</gene>
<dbReference type="EMBL" id="JADWYS010000001">
    <property type="protein sequence ID" value="MBG9386648.1"/>
    <property type="molecule type" value="Genomic_DNA"/>
</dbReference>
<comment type="caution">
    <text evidence="1">The sequence shown here is derived from an EMBL/GenBank/DDBJ whole genome shotgun (WGS) entry which is preliminary data.</text>
</comment>